<reference evidence="2 3" key="1">
    <citation type="submission" date="2018-11" db="EMBL/GenBank/DDBJ databases">
        <authorList>
            <consortium name="Pathogen Informatics"/>
        </authorList>
    </citation>
    <scope>NUCLEOTIDE SEQUENCE [LARGE SCALE GENOMIC DNA]</scope>
</reference>
<dbReference type="Proteomes" id="UP000281553">
    <property type="component" value="Unassembled WGS sequence"/>
</dbReference>
<protein>
    <submittedName>
        <fullName evidence="2">Uncharacterized protein</fullName>
    </submittedName>
</protein>
<name>A0A3P7N4Z4_DIBLA</name>
<dbReference type="AlphaFoldDB" id="A0A3P7N4Z4"/>
<organism evidence="2 3">
    <name type="scientific">Dibothriocephalus latus</name>
    <name type="common">Fish tapeworm</name>
    <name type="synonym">Diphyllobothrium latum</name>
    <dbReference type="NCBI Taxonomy" id="60516"/>
    <lineage>
        <taxon>Eukaryota</taxon>
        <taxon>Metazoa</taxon>
        <taxon>Spiralia</taxon>
        <taxon>Lophotrochozoa</taxon>
        <taxon>Platyhelminthes</taxon>
        <taxon>Cestoda</taxon>
        <taxon>Eucestoda</taxon>
        <taxon>Diphyllobothriidea</taxon>
        <taxon>Diphyllobothriidae</taxon>
        <taxon>Dibothriocephalus</taxon>
    </lineage>
</organism>
<feature type="compositionally biased region" description="Polar residues" evidence="1">
    <location>
        <begin position="1"/>
        <end position="24"/>
    </location>
</feature>
<evidence type="ECO:0000313" key="2">
    <source>
        <dbReference type="EMBL" id="VDN26121.1"/>
    </source>
</evidence>
<feature type="region of interest" description="Disordered" evidence="1">
    <location>
        <begin position="1"/>
        <end position="35"/>
    </location>
</feature>
<feature type="compositionally biased region" description="Polar residues" evidence="1">
    <location>
        <begin position="51"/>
        <end position="78"/>
    </location>
</feature>
<gene>
    <name evidence="2" type="ORF">DILT_LOCUS14741</name>
</gene>
<keyword evidence="3" id="KW-1185">Reference proteome</keyword>
<evidence type="ECO:0000256" key="1">
    <source>
        <dbReference type="SAM" id="MobiDB-lite"/>
    </source>
</evidence>
<sequence>MLETTNGDRYPSSQTNKVSTSQADQAVIAGDSRMTASSCIDSTEAFRSELDSSSTTVAPKSYGTSGNTNESYLPTQESTETDGKQPFKQLDSVHDLKHAFSVSLLDF</sequence>
<feature type="region of interest" description="Disordered" evidence="1">
    <location>
        <begin position="48"/>
        <end position="86"/>
    </location>
</feature>
<accession>A0A3P7N4Z4</accession>
<evidence type="ECO:0000313" key="3">
    <source>
        <dbReference type="Proteomes" id="UP000281553"/>
    </source>
</evidence>
<proteinExistence type="predicted"/>
<dbReference type="EMBL" id="UYRU01075659">
    <property type="protein sequence ID" value="VDN26121.1"/>
    <property type="molecule type" value="Genomic_DNA"/>
</dbReference>